<dbReference type="AlphaFoldDB" id="Q2S6S6"/>
<sequence length="36" mass="4147">MEIQSITEFFPVEADCLDFLTHSRIGPYGLNDQFIV</sequence>
<accession>Q2S6S6</accession>
<dbReference type="HOGENOM" id="CLU_3356518_0_0_6"/>
<protein>
    <submittedName>
        <fullName evidence="1">Uncharacterized protein</fullName>
    </submittedName>
</protein>
<gene>
    <name evidence="1" type="ordered locus">HCH_07033</name>
</gene>
<dbReference type="Proteomes" id="UP000000238">
    <property type="component" value="Chromosome"/>
</dbReference>
<proteinExistence type="predicted"/>
<evidence type="ECO:0000313" key="1">
    <source>
        <dbReference type="EMBL" id="ABC33648.1"/>
    </source>
</evidence>
<name>Q2S6S6_HAHCH</name>
<keyword evidence="2" id="KW-1185">Reference proteome</keyword>
<organism evidence="1 2">
    <name type="scientific">Hahella chejuensis (strain KCTC 2396)</name>
    <dbReference type="NCBI Taxonomy" id="349521"/>
    <lineage>
        <taxon>Bacteria</taxon>
        <taxon>Pseudomonadati</taxon>
        <taxon>Pseudomonadota</taxon>
        <taxon>Gammaproteobacteria</taxon>
        <taxon>Oceanospirillales</taxon>
        <taxon>Hahellaceae</taxon>
        <taxon>Hahella</taxon>
    </lineage>
</organism>
<dbReference type="KEGG" id="hch:HCH_07033"/>
<evidence type="ECO:0000313" key="2">
    <source>
        <dbReference type="Proteomes" id="UP000000238"/>
    </source>
</evidence>
<reference evidence="1 2" key="1">
    <citation type="journal article" date="2005" name="Nucleic Acids Res.">
        <title>Genomic blueprint of Hahella chejuensis, a marine microbe producing an algicidal agent.</title>
        <authorList>
            <person name="Jeong H."/>
            <person name="Yim J.H."/>
            <person name="Lee C."/>
            <person name="Choi S.-H."/>
            <person name="Park Y.K."/>
            <person name="Yoon S.H."/>
            <person name="Hur C.-G."/>
            <person name="Kang H.-Y."/>
            <person name="Kim D."/>
            <person name="Lee H.H."/>
            <person name="Park K.H."/>
            <person name="Park S.-H."/>
            <person name="Park H.-S."/>
            <person name="Lee H.K."/>
            <person name="Oh T.K."/>
            <person name="Kim J.F."/>
        </authorList>
    </citation>
    <scope>NUCLEOTIDE SEQUENCE [LARGE SCALE GENOMIC DNA]</scope>
    <source>
        <strain evidence="1 2">KCTC 2396</strain>
    </source>
</reference>
<dbReference type="EMBL" id="CP000155">
    <property type="protein sequence ID" value="ABC33648.1"/>
    <property type="molecule type" value="Genomic_DNA"/>
</dbReference>